<feature type="signal peptide" evidence="1">
    <location>
        <begin position="1"/>
        <end position="17"/>
    </location>
</feature>
<dbReference type="AlphaFoldDB" id="A0A8E2EJT4"/>
<dbReference type="OrthoDB" id="2349272at2759"/>
<feature type="chain" id="PRO_5034739808" evidence="1">
    <location>
        <begin position="18"/>
        <end position="207"/>
    </location>
</feature>
<evidence type="ECO:0000313" key="2">
    <source>
        <dbReference type="EMBL" id="OCK85121.1"/>
    </source>
</evidence>
<evidence type="ECO:0000256" key="1">
    <source>
        <dbReference type="SAM" id="SignalP"/>
    </source>
</evidence>
<protein>
    <submittedName>
        <fullName evidence="2">Uncharacterized protein</fullName>
    </submittedName>
</protein>
<keyword evidence="3" id="KW-1185">Reference proteome</keyword>
<dbReference type="EMBL" id="KV744824">
    <property type="protein sequence ID" value="OCK85121.1"/>
    <property type="molecule type" value="Genomic_DNA"/>
</dbReference>
<reference evidence="2 3" key="1">
    <citation type="journal article" date="2016" name="Nat. Commun.">
        <title>Ectomycorrhizal ecology is imprinted in the genome of the dominant symbiotic fungus Cenococcum geophilum.</title>
        <authorList>
            <consortium name="DOE Joint Genome Institute"/>
            <person name="Peter M."/>
            <person name="Kohler A."/>
            <person name="Ohm R.A."/>
            <person name="Kuo A."/>
            <person name="Krutzmann J."/>
            <person name="Morin E."/>
            <person name="Arend M."/>
            <person name="Barry K.W."/>
            <person name="Binder M."/>
            <person name="Choi C."/>
            <person name="Clum A."/>
            <person name="Copeland A."/>
            <person name="Grisel N."/>
            <person name="Haridas S."/>
            <person name="Kipfer T."/>
            <person name="LaButti K."/>
            <person name="Lindquist E."/>
            <person name="Lipzen A."/>
            <person name="Maire R."/>
            <person name="Meier B."/>
            <person name="Mihaltcheva S."/>
            <person name="Molinier V."/>
            <person name="Murat C."/>
            <person name="Poggeler S."/>
            <person name="Quandt C.A."/>
            <person name="Sperisen C."/>
            <person name="Tritt A."/>
            <person name="Tisserant E."/>
            <person name="Crous P.W."/>
            <person name="Henrissat B."/>
            <person name="Nehls U."/>
            <person name="Egli S."/>
            <person name="Spatafora J.W."/>
            <person name="Grigoriev I.V."/>
            <person name="Martin F.M."/>
        </authorList>
    </citation>
    <scope>NUCLEOTIDE SEQUENCE [LARGE SCALE GENOMIC DNA]</scope>
    <source>
        <strain evidence="2 3">CBS 459.81</strain>
    </source>
</reference>
<proteinExistence type="predicted"/>
<evidence type="ECO:0000313" key="3">
    <source>
        <dbReference type="Proteomes" id="UP000250266"/>
    </source>
</evidence>
<dbReference type="Proteomes" id="UP000250266">
    <property type="component" value="Unassembled WGS sequence"/>
</dbReference>
<gene>
    <name evidence="2" type="ORF">K432DRAFT_377960</name>
</gene>
<name>A0A8E2EJT4_9PEZI</name>
<accession>A0A8E2EJT4</accession>
<keyword evidence="1" id="KW-0732">Signal</keyword>
<organism evidence="2 3">
    <name type="scientific">Lepidopterella palustris CBS 459.81</name>
    <dbReference type="NCBI Taxonomy" id="1314670"/>
    <lineage>
        <taxon>Eukaryota</taxon>
        <taxon>Fungi</taxon>
        <taxon>Dikarya</taxon>
        <taxon>Ascomycota</taxon>
        <taxon>Pezizomycotina</taxon>
        <taxon>Dothideomycetes</taxon>
        <taxon>Pleosporomycetidae</taxon>
        <taxon>Mytilinidiales</taxon>
        <taxon>Argynnaceae</taxon>
        <taxon>Lepidopterella</taxon>
    </lineage>
</organism>
<sequence length="207" mass="21742">MLKATILLAALSALTSAIPCRRSTLTAAAIEQIDPDTSSCANAPAIAPGECRTADQAVPYIAQSFATYGVMTPGEQAALLALMLFESGGFKYNKNHYPGVPGQGTRNMQSPEFNEEYAKSLYPAAQVQAAKAQGDAAVLDLVNNDQDSFGSAAWFLTTQCSPTIRQGLAAGTQNGWAAYLTQCVGTADTAERDPLWNKAVAVIMGSN</sequence>